<keyword evidence="3 12" id="KW-0328">Glycosyltransferase</keyword>
<dbReference type="RefSeq" id="WP_301142498.1">
    <property type="nucleotide sequence ID" value="NZ_JAUHQA010000001.1"/>
</dbReference>
<evidence type="ECO:0000256" key="6">
    <source>
        <dbReference type="ARBA" id="ARBA00037281"/>
    </source>
</evidence>
<evidence type="ECO:0000256" key="2">
    <source>
        <dbReference type="ARBA" id="ARBA00022475"/>
    </source>
</evidence>
<evidence type="ECO:0000313" key="12">
    <source>
        <dbReference type="EMBL" id="MDN4481007.1"/>
    </source>
</evidence>
<dbReference type="Proteomes" id="UP001172708">
    <property type="component" value="Unassembled WGS sequence"/>
</dbReference>
<dbReference type="SUPFAM" id="SSF53448">
    <property type="entry name" value="Nucleotide-diphospho-sugar transferases"/>
    <property type="match status" value="1"/>
</dbReference>
<evidence type="ECO:0000256" key="10">
    <source>
        <dbReference type="SAM" id="Phobius"/>
    </source>
</evidence>
<gene>
    <name evidence="12" type="ORF">QQX02_08750</name>
</gene>
<dbReference type="EMBL" id="JAUHQA010000001">
    <property type="protein sequence ID" value="MDN4481007.1"/>
    <property type="molecule type" value="Genomic_DNA"/>
</dbReference>
<keyword evidence="13" id="KW-1185">Reference proteome</keyword>
<dbReference type="CDD" id="cd02525">
    <property type="entry name" value="Succinoglycan_BP_ExoA"/>
    <property type="match status" value="1"/>
</dbReference>
<comment type="subcellular location">
    <subcellularLocation>
        <location evidence="1">Cell membrane</location>
    </subcellularLocation>
</comment>
<evidence type="ECO:0000256" key="5">
    <source>
        <dbReference type="ARBA" id="ARBA00023136"/>
    </source>
</evidence>
<feature type="domain" description="Glycosyltransferase 2-like" evidence="11">
    <location>
        <begin position="14"/>
        <end position="139"/>
    </location>
</feature>
<keyword evidence="4 12" id="KW-0808">Transferase</keyword>
<evidence type="ECO:0000256" key="1">
    <source>
        <dbReference type="ARBA" id="ARBA00004236"/>
    </source>
</evidence>
<dbReference type="PANTHER" id="PTHR43646">
    <property type="entry name" value="GLYCOSYLTRANSFERASE"/>
    <property type="match status" value="1"/>
</dbReference>
<keyword evidence="2" id="KW-1003">Cell membrane</keyword>
<proteinExistence type="inferred from homology"/>
<evidence type="ECO:0000256" key="7">
    <source>
        <dbReference type="ARBA" id="ARBA00037904"/>
    </source>
</evidence>
<dbReference type="PANTHER" id="PTHR43646:SF2">
    <property type="entry name" value="GLYCOSYLTRANSFERASE 2-LIKE DOMAIN-CONTAINING PROTEIN"/>
    <property type="match status" value="1"/>
</dbReference>
<dbReference type="Pfam" id="PF00535">
    <property type="entry name" value="Glycos_transf_2"/>
    <property type="match status" value="1"/>
</dbReference>
<comment type="similarity">
    <text evidence="8">Belongs to the glycosyltransferase 2 family. CrtQ subfamily.</text>
</comment>
<evidence type="ECO:0000256" key="8">
    <source>
        <dbReference type="ARBA" id="ARBA00038120"/>
    </source>
</evidence>
<reference evidence="12" key="1">
    <citation type="submission" date="2023-06" db="EMBL/GenBank/DDBJ databases">
        <title>Egi l300058.</title>
        <authorList>
            <person name="Gao L."/>
            <person name="Fang B.-Z."/>
            <person name="Li W.-J."/>
        </authorList>
    </citation>
    <scope>NUCLEOTIDE SEQUENCE</scope>
    <source>
        <strain evidence="12">EGI L300058</strain>
    </source>
</reference>
<protein>
    <recommendedName>
        <fullName evidence="9">4,4'-diaponeurosporenoate glycosyltransferase</fullName>
    </recommendedName>
</protein>
<feature type="transmembrane region" description="Helical" evidence="10">
    <location>
        <begin position="278"/>
        <end position="300"/>
    </location>
</feature>
<keyword evidence="10" id="KW-0812">Transmembrane</keyword>
<dbReference type="InterPro" id="IPR029044">
    <property type="entry name" value="Nucleotide-diphossugar_trans"/>
</dbReference>
<sequence length="337" mass="35421">MPELPALDERPGVSVVMPVRNESSALASSVAAVLESGYGGQLEVVVAVGPSDDGTEEIARGLAHTGQVVVVDNPSGRTPDGLNAAIAAAKHDVIVRMDGHAHMPVGYIDLAVDALRRTGAANVGGRMVPDSPGPFGRAVAVAMASRWGLGGASHRQGGREEASASVYLGSFRREALVEVGGYDPHFVRAQDWELNHRLRRAGYVVWFVPEMAVPYTPRDGWGPLRQQFFASGRWRREVARKHPETRTLRYVAAPAMVVVNASAIVAAGLGAALGAPALGWLLVAPAAYLLGVLGATASLASRTGARAALAMPVVLITMHVAWGVGYLCGVRYSRLDA</sequence>
<keyword evidence="5 10" id="KW-0472">Membrane</keyword>
<dbReference type="InterPro" id="IPR001173">
    <property type="entry name" value="Glyco_trans_2-like"/>
</dbReference>
<evidence type="ECO:0000313" key="13">
    <source>
        <dbReference type="Proteomes" id="UP001172708"/>
    </source>
</evidence>
<keyword evidence="10" id="KW-1133">Transmembrane helix</keyword>
<feature type="transmembrane region" description="Helical" evidence="10">
    <location>
        <begin position="250"/>
        <end position="272"/>
    </location>
</feature>
<comment type="pathway">
    <text evidence="7">Carotenoid biosynthesis; staphyloxanthin biosynthesis; staphyloxanthin from farnesyl diphosphate: step 4/5.</text>
</comment>
<evidence type="ECO:0000256" key="4">
    <source>
        <dbReference type="ARBA" id="ARBA00022679"/>
    </source>
</evidence>
<dbReference type="GO" id="GO:0016757">
    <property type="term" value="F:glycosyltransferase activity"/>
    <property type="evidence" value="ECO:0007669"/>
    <property type="project" value="UniProtKB-KW"/>
</dbReference>
<feature type="transmembrane region" description="Helical" evidence="10">
    <location>
        <begin position="307"/>
        <end position="327"/>
    </location>
</feature>
<evidence type="ECO:0000259" key="11">
    <source>
        <dbReference type="Pfam" id="PF00535"/>
    </source>
</evidence>
<accession>A0ABT8GHU7</accession>
<organism evidence="12 13">
    <name type="scientific">Demequina muriae</name>
    <dbReference type="NCBI Taxonomy" id="3051664"/>
    <lineage>
        <taxon>Bacteria</taxon>
        <taxon>Bacillati</taxon>
        <taxon>Actinomycetota</taxon>
        <taxon>Actinomycetes</taxon>
        <taxon>Micrococcales</taxon>
        <taxon>Demequinaceae</taxon>
        <taxon>Demequina</taxon>
    </lineage>
</organism>
<comment type="function">
    <text evidence="6">Catalyzes the glycosylation of 4,4'-diaponeurosporenoate, i.e. the esterification of glucose at the C1'' position with the carboxyl group of 4,4'-diaponeurosporenic acid, to form glycosyl-4,4'-diaponeurosporenoate. This is a step in the biosynthesis of staphyloxanthin, an orange pigment present in most staphylococci strains.</text>
</comment>
<name>A0ABT8GHU7_9MICO</name>
<evidence type="ECO:0000256" key="9">
    <source>
        <dbReference type="ARBA" id="ARBA00040345"/>
    </source>
</evidence>
<dbReference type="Gene3D" id="3.90.550.10">
    <property type="entry name" value="Spore Coat Polysaccharide Biosynthesis Protein SpsA, Chain A"/>
    <property type="match status" value="1"/>
</dbReference>
<evidence type="ECO:0000256" key="3">
    <source>
        <dbReference type="ARBA" id="ARBA00022676"/>
    </source>
</evidence>
<comment type="caution">
    <text evidence="12">The sequence shown here is derived from an EMBL/GenBank/DDBJ whole genome shotgun (WGS) entry which is preliminary data.</text>
</comment>